<gene>
    <name evidence="1" type="ORF">C1I98_37695</name>
</gene>
<reference evidence="1 2" key="1">
    <citation type="submission" date="2018-01" db="EMBL/GenBank/DDBJ databases">
        <title>Draft genome sequence of Sphaerisporangium sp. 7K107.</title>
        <authorList>
            <person name="Sahin N."/>
            <person name="Saygin H."/>
            <person name="Ay H."/>
        </authorList>
    </citation>
    <scope>NUCLEOTIDE SEQUENCE [LARGE SCALE GENOMIC DNA]</scope>
    <source>
        <strain evidence="1 2">7K107</strain>
    </source>
</reference>
<organism evidence="1 2">
    <name type="scientific">Spongiactinospora gelatinilytica</name>
    <dbReference type="NCBI Taxonomy" id="2666298"/>
    <lineage>
        <taxon>Bacteria</taxon>
        <taxon>Bacillati</taxon>
        <taxon>Actinomycetota</taxon>
        <taxon>Actinomycetes</taxon>
        <taxon>Streptosporangiales</taxon>
        <taxon>Streptosporangiaceae</taxon>
        <taxon>Spongiactinospora</taxon>
    </lineage>
</organism>
<protein>
    <submittedName>
        <fullName evidence="1">Uncharacterized protein</fullName>
    </submittedName>
</protein>
<name>A0A2W2FZ44_9ACTN</name>
<proteinExistence type="predicted"/>
<dbReference type="Proteomes" id="UP000248544">
    <property type="component" value="Unassembled WGS sequence"/>
</dbReference>
<keyword evidence="2" id="KW-1185">Reference proteome</keyword>
<dbReference type="EMBL" id="POUA01000616">
    <property type="protein sequence ID" value="PZG20024.1"/>
    <property type="molecule type" value="Genomic_DNA"/>
</dbReference>
<dbReference type="AlphaFoldDB" id="A0A2W2FZ44"/>
<accession>A0A2W2FZ44</accession>
<evidence type="ECO:0000313" key="2">
    <source>
        <dbReference type="Proteomes" id="UP000248544"/>
    </source>
</evidence>
<comment type="caution">
    <text evidence="1">The sequence shown here is derived from an EMBL/GenBank/DDBJ whole genome shotgun (WGS) entry which is preliminary data.</text>
</comment>
<sequence length="192" mass="20013">MAARQGPSPSPLRLPARGVTEHGLIDLGPDGVAAVAEVSTVNFALRTAEEQDALVSAFARWLNALSGQVQVLVRAERIDLSAAIADLRNSAPALPHPALTQAAAEHAAFLTDLSARHDLLRRQVLLIVREPAAGPHGSTALRRMDEAARVLSAGGLVVRPLPATAVHALLTSCFDPTASPLPNGDDEIGGSR</sequence>
<evidence type="ECO:0000313" key="1">
    <source>
        <dbReference type="EMBL" id="PZG20024.1"/>
    </source>
</evidence>